<comment type="caution">
    <text evidence="6">The sequence shown here is derived from an EMBL/GenBank/DDBJ whole genome shotgun (WGS) entry which is preliminary data.</text>
</comment>
<dbReference type="InterPro" id="IPR029044">
    <property type="entry name" value="Nucleotide-diphossugar_trans"/>
</dbReference>
<evidence type="ECO:0000313" key="7">
    <source>
        <dbReference type="Proteomes" id="UP000609323"/>
    </source>
</evidence>
<evidence type="ECO:0000313" key="6">
    <source>
        <dbReference type="EMBL" id="GGA35804.1"/>
    </source>
</evidence>
<dbReference type="Proteomes" id="UP000609323">
    <property type="component" value="Unassembled WGS sequence"/>
</dbReference>
<proteinExistence type="inferred from homology"/>
<dbReference type="InterPro" id="IPR001173">
    <property type="entry name" value="Glyco_trans_2-like"/>
</dbReference>
<comment type="pathway">
    <text evidence="1">Cell wall biogenesis; cell wall polysaccharide biosynthesis.</text>
</comment>
<organism evidence="6 7">
    <name type="scientific">Paenibacillus physcomitrellae</name>
    <dbReference type="NCBI Taxonomy" id="1619311"/>
    <lineage>
        <taxon>Bacteria</taxon>
        <taxon>Bacillati</taxon>
        <taxon>Bacillota</taxon>
        <taxon>Bacilli</taxon>
        <taxon>Bacillales</taxon>
        <taxon>Paenibacillaceae</taxon>
        <taxon>Paenibacillus</taxon>
    </lineage>
</organism>
<feature type="domain" description="Glycosyltransferase 2-like" evidence="5">
    <location>
        <begin position="51"/>
        <end position="212"/>
    </location>
</feature>
<keyword evidence="3" id="KW-0328">Glycosyltransferase</keyword>
<dbReference type="CDD" id="cd04186">
    <property type="entry name" value="GT_2_like_c"/>
    <property type="match status" value="1"/>
</dbReference>
<keyword evidence="4" id="KW-0808">Transferase</keyword>
<dbReference type="SUPFAM" id="SSF53448">
    <property type="entry name" value="Nucleotide-diphospho-sugar transferases"/>
    <property type="match status" value="1"/>
</dbReference>
<gene>
    <name evidence="6" type="ORF">GCM10010917_21230</name>
</gene>
<name>A0ABQ1G3C7_9BACL</name>
<protein>
    <recommendedName>
        <fullName evidence="5">Glycosyltransferase 2-like domain-containing protein</fullName>
    </recommendedName>
</protein>
<reference evidence="7" key="1">
    <citation type="journal article" date="2019" name="Int. J. Syst. Evol. Microbiol.">
        <title>The Global Catalogue of Microorganisms (GCM) 10K type strain sequencing project: providing services to taxonomists for standard genome sequencing and annotation.</title>
        <authorList>
            <consortium name="The Broad Institute Genomics Platform"/>
            <consortium name="The Broad Institute Genome Sequencing Center for Infectious Disease"/>
            <person name="Wu L."/>
            <person name="Ma J."/>
        </authorList>
    </citation>
    <scope>NUCLEOTIDE SEQUENCE [LARGE SCALE GENOMIC DNA]</scope>
    <source>
        <strain evidence="7">CGMCC 1.15044</strain>
    </source>
</reference>
<accession>A0ABQ1G3C7</accession>
<evidence type="ECO:0000256" key="4">
    <source>
        <dbReference type="ARBA" id="ARBA00022679"/>
    </source>
</evidence>
<keyword evidence="7" id="KW-1185">Reference proteome</keyword>
<evidence type="ECO:0000256" key="3">
    <source>
        <dbReference type="ARBA" id="ARBA00022676"/>
    </source>
</evidence>
<evidence type="ECO:0000259" key="5">
    <source>
        <dbReference type="Pfam" id="PF00535"/>
    </source>
</evidence>
<evidence type="ECO:0000256" key="2">
    <source>
        <dbReference type="ARBA" id="ARBA00006739"/>
    </source>
</evidence>
<sequence>MKGNGKKRTVSRLNPAPAPNPLIFEEGWKAGYERGRQAGYDDFEQVFEGTSIIIPTFNQKEMLLQCLDRIEAFTPQPYEVIVVDDASADGTAEALRPYRKVRVAVHDGNKGFAGSINTGLMLAKGRTVLLLNNDVFVTERWLANMLDCLESSPDIGAVGPVTNYIGGEQQIDVPYQDLQDLDRFAEARNQTDRSKWRETERLVGFCLLMKRETAHQTGYLDEGYRLGNYEDDDWIIRLRLQGLKLMIAGDAFVHHFGSVTMKSLDTREYLETNEQNRQLFNRKWGSIHEYLARDSSRRSQAGLQGCSSYEGIPAKVVAESGTGHLYWLQDGMKFRISAGGAYDGLAYSGPKVRVSQRDLRNLPYAGEWTLEQAEAVMSELAVPPDPQVDQVAQAAPLSSTPETAVSIPYKEGAVIELPEGGLFQIDRGTARPILTRYTVEIWGLERRIVRGSAEQLAAYPEGALVLPPVILLSDEL</sequence>
<dbReference type="PANTHER" id="PTHR43179">
    <property type="entry name" value="RHAMNOSYLTRANSFERASE WBBL"/>
    <property type="match status" value="1"/>
</dbReference>
<dbReference type="PANTHER" id="PTHR43179:SF12">
    <property type="entry name" value="GALACTOFURANOSYLTRANSFERASE GLFT2"/>
    <property type="match status" value="1"/>
</dbReference>
<evidence type="ECO:0000256" key="1">
    <source>
        <dbReference type="ARBA" id="ARBA00004776"/>
    </source>
</evidence>
<dbReference type="EMBL" id="BMHF01000006">
    <property type="protein sequence ID" value="GGA35804.1"/>
    <property type="molecule type" value="Genomic_DNA"/>
</dbReference>
<dbReference type="Pfam" id="PF00535">
    <property type="entry name" value="Glycos_transf_2"/>
    <property type="match status" value="1"/>
</dbReference>
<dbReference type="Gene3D" id="3.90.550.10">
    <property type="entry name" value="Spore Coat Polysaccharide Biosynthesis Protein SpsA, Chain A"/>
    <property type="match status" value="1"/>
</dbReference>
<comment type="similarity">
    <text evidence="2">Belongs to the glycosyltransferase 2 family.</text>
</comment>
<dbReference type="RefSeq" id="WP_157739474.1">
    <property type="nucleotide sequence ID" value="NZ_BMHF01000006.1"/>
</dbReference>